<dbReference type="Proteomes" id="UP000298429">
    <property type="component" value="Unassembled WGS sequence"/>
</dbReference>
<accession>A0A5F2BH17</accession>
<name>A0A5F2BH17_9LEPT</name>
<evidence type="ECO:0000313" key="2">
    <source>
        <dbReference type="Proteomes" id="UP000298429"/>
    </source>
</evidence>
<evidence type="ECO:0000313" key="1">
    <source>
        <dbReference type="EMBL" id="TGM04875.1"/>
    </source>
</evidence>
<proteinExistence type="predicted"/>
<protein>
    <submittedName>
        <fullName evidence="1">Uncharacterized protein</fullName>
    </submittedName>
</protein>
<dbReference type="AlphaFoldDB" id="A0A5F2BH17"/>
<dbReference type="EMBL" id="RQGN01000038">
    <property type="protein sequence ID" value="TGM04875.1"/>
    <property type="molecule type" value="Genomic_DNA"/>
</dbReference>
<dbReference type="OrthoDB" id="343525at2"/>
<comment type="caution">
    <text evidence="1">The sequence shown here is derived from an EMBL/GenBank/DDBJ whole genome shotgun (WGS) entry which is preliminary data.</text>
</comment>
<organism evidence="1 2">
    <name type="scientific">Leptospira barantonii</name>
    <dbReference type="NCBI Taxonomy" id="2023184"/>
    <lineage>
        <taxon>Bacteria</taxon>
        <taxon>Pseudomonadati</taxon>
        <taxon>Spirochaetota</taxon>
        <taxon>Spirochaetia</taxon>
        <taxon>Leptospirales</taxon>
        <taxon>Leptospiraceae</taxon>
        <taxon>Leptospira</taxon>
    </lineage>
</organism>
<sequence>MRNVILCSFIVFLLVNCRSIGNTQEVSGSEPTRSFGCSKFKGSEWFRCLEKLHERWEKIESSSAEITVLSESREGEYIRKKKRICWTEVFCHTYDQVVYSPSFLQRVKRLVEIAVPSFTIGILIGLFL</sequence>
<gene>
    <name evidence="1" type="ORF">EHQ76_07480</name>
</gene>
<reference evidence="1 2" key="1">
    <citation type="journal article" date="2019" name="PLoS Negl. Trop. Dis.">
        <title>Revisiting the worldwide diversity of Leptospira species in the environment.</title>
        <authorList>
            <person name="Vincent A.T."/>
            <person name="Schiettekatte O."/>
            <person name="Bourhy P."/>
            <person name="Veyrier F.J."/>
            <person name="Picardeau M."/>
        </authorList>
    </citation>
    <scope>NUCLEOTIDE SEQUENCE [LARGE SCALE GENOMIC DNA]</scope>
    <source>
        <strain evidence="1 2">201702444</strain>
    </source>
</reference>
<dbReference type="RefSeq" id="WP_135670435.1">
    <property type="nucleotide sequence ID" value="NZ_RQGN01000038.1"/>
</dbReference>